<feature type="transmembrane region" description="Helical" evidence="7">
    <location>
        <begin position="37"/>
        <end position="65"/>
    </location>
</feature>
<evidence type="ECO:0000313" key="10">
    <source>
        <dbReference type="Proteomes" id="UP000799439"/>
    </source>
</evidence>
<dbReference type="OrthoDB" id="5329176at2759"/>
<feature type="transmembrane region" description="Helical" evidence="7">
    <location>
        <begin position="116"/>
        <end position="138"/>
    </location>
</feature>
<evidence type="ECO:0000256" key="1">
    <source>
        <dbReference type="ARBA" id="ARBA00004141"/>
    </source>
</evidence>
<feature type="transmembrane region" description="Helical" evidence="7">
    <location>
        <begin position="71"/>
        <end position="95"/>
    </location>
</feature>
<feature type="transmembrane region" description="Helical" evidence="7">
    <location>
        <begin position="6"/>
        <end position="25"/>
    </location>
</feature>
<dbReference type="PANTHER" id="PTHR33048:SF47">
    <property type="entry name" value="INTEGRAL MEMBRANE PROTEIN-RELATED"/>
    <property type="match status" value="1"/>
</dbReference>
<evidence type="ECO:0000256" key="5">
    <source>
        <dbReference type="ARBA" id="ARBA00038359"/>
    </source>
</evidence>
<dbReference type="InterPro" id="IPR052337">
    <property type="entry name" value="SAT4-like"/>
</dbReference>
<proteinExistence type="inferred from homology"/>
<evidence type="ECO:0000259" key="8">
    <source>
        <dbReference type="Pfam" id="PF20684"/>
    </source>
</evidence>
<keyword evidence="4 7" id="KW-0472">Membrane</keyword>
<comment type="caution">
    <text evidence="9">The sequence shown here is derived from an EMBL/GenBank/DDBJ whole genome shotgun (WGS) entry which is preliminary data.</text>
</comment>
<dbReference type="InterPro" id="IPR049326">
    <property type="entry name" value="Rhodopsin_dom_fungi"/>
</dbReference>
<evidence type="ECO:0000256" key="3">
    <source>
        <dbReference type="ARBA" id="ARBA00022989"/>
    </source>
</evidence>
<keyword evidence="2 7" id="KW-0812">Transmembrane</keyword>
<dbReference type="PANTHER" id="PTHR33048">
    <property type="entry name" value="PTH11-LIKE INTEGRAL MEMBRANE PROTEIN (AFU_ORTHOLOGUE AFUA_5G11245)"/>
    <property type="match status" value="1"/>
</dbReference>
<organism evidence="9 10">
    <name type="scientific">Myriangium duriaei CBS 260.36</name>
    <dbReference type="NCBI Taxonomy" id="1168546"/>
    <lineage>
        <taxon>Eukaryota</taxon>
        <taxon>Fungi</taxon>
        <taxon>Dikarya</taxon>
        <taxon>Ascomycota</taxon>
        <taxon>Pezizomycotina</taxon>
        <taxon>Dothideomycetes</taxon>
        <taxon>Dothideomycetidae</taxon>
        <taxon>Myriangiales</taxon>
        <taxon>Myriangiaceae</taxon>
        <taxon>Myriangium</taxon>
    </lineage>
</organism>
<dbReference type="GO" id="GO:0016020">
    <property type="term" value="C:membrane"/>
    <property type="evidence" value="ECO:0007669"/>
    <property type="project" value="UniProtKB-SubCell"/>
</dbReference>
<feature type="domain" description="Rhodopsin" evidence="8">
    <location>
        <begin position="5"/>
        <end position="214"/>
    </location>
</feature>
<dbReference type="AlphaFoldDB" id="A0A9P4MJZ9"/>
<comment type="similarity">
    <text evidence="5">Belongs to the SAT4 family.</text>
</comment>
<evidence type="ECO:0000256" key="2">
    <source>
        <dbReference type="ARBA" id="ARBA00022692"/>
    </source>
</evidence>
<feature type="compositionally biased region" description="Basic and acidic residues" evidence="6">
    <location>
        <begin position="240"/>
        <end position="249"/>
    </location>
</feature>
<name>A0A9P4MJZ9_9PEZI</name>
<accession>A0A9P4MJZ9</accession>
<dbReference type="EMBL" id="ML996089">
    <property type="protein sequence ID" value="KAF2150296.1"/>
    <property type="molecule type" value="Genomic_DNA"/>
</dbReference>
<dbReference type="Proteomes" id="UP000799439">
    <property type="component" value="Unassembled WGS sequence"/>
</dbReference>
<keyword evidence="3 7" id="KW-1133">Transmembrane helix</keyword>
<protein>
    <recommendedName>
        <fullName evidence="8">Rhodopsin domain-containing protein</fullName>
    </recommendedName>
</protein>
<comment type="subcellular location">
    <subcellularLocation>
        <location evidence="1">Membrane</location>
        <topology evidence="1">Multi-pass membrane protein</topology>
    </subcellularLocation>
</comment>
<reference evidence="9" key="1">
    <citation type="journal article" date="2020" name="Stud. Mycol.">
        <title>101 Dothideomycetes genomes: a test case for predicting lifestyles and emergence of pathogens.</title>
        <authorList>
            <person name="Haridas S."/>
            <person name="Albert R."/>
            <person name="Binder M."/>
            <person name="Bloem J."/>
            <person name="Labutti K."/>
            <person name="Salamov A."/>
            <person name="Andreopoulos B."/>
            <person name="Baker S."/>
            <person name="Barry K."/>
            <person name="Bills G."/>
            <person name="Bluhm B."/>
            <person name="Cannon C."/>
            <person name="Castanera R."/>
            <person name="Culley D."/>
            <person name="Daum C."/>
            <person name="Ezra D."/>
            <person name="Gonzalez J."/>
            <person name="Henrissat B."/>
            <person name="Kuo A."/>
            <person name="Liang C."/>
            <person name="Lipzen A."/>
            <person name="Lutzoni F."/>
            <person name="Magnuson J."/>
            <person name="Mondo S."/>
            <person name="Nolan M."/>
            <person name="Ohm R."/>
            <person name="Pangilinan J."/>
            <person name="Park H.-J."/>
            <person name="Ramirez L."/>
            <person name="Alfaro M."/>
            <person name="Sun H."/>
            <person name="Tritt A."/>
            <person name="Yoshinaga Y."/>
            <person name="Zwiers L.-H."/>
            <person name="Turgeon B."/>
            <person name="Goodwin S."/>
            <person name="Spatafora J."/>
            <person name="Crous P."/>
            <person name="Grigoriev I."/>
        </authorList>
    </citation>
    <scope>NUCLEOTIDE SEQUENCE</scope>
    <source>
        <strain evidence="9">CBS 260.36</strain>
    </source>
</reference>
<evidence type="ECO:0000256" key="4">
    <source>
        <dbReference type="ARBA" id="ARBA00023136"/>
    </source>
</evidence>
<evidence type="ECO:0000313" key="9">
    <source>
        <dbReference type="EMBL" id="KAF2150296.1"/>
    </source>
</evidence>
<evidence type="ECO:0000256" key="6">
    <source>
        <dbReference type="SAM" id="MobiDB-lite"/>
    </source>
</evidence>
<feature type="transmembrane region" description="Helical" evidence="7">
    <location>
        <begin position="150"/>
        <end position="168"/>
    </location>
</feature>
<feature type="compositionally biased region" description="Polar residues" evidence="6">
    <location>
        <begin position="222"/>
        <end position="237"/>
    </location>
</feature>
<keyword evidence="10" id="KW-1185">Reference proteome</keyword>
<evidence type="ECO:0000256" key="7">
    <source>
        <dbReference type="SAM" id="Phobius"/>
    </source>
</evidence>
<feature type="region of interest" description="Disordered" evidence="6">
    <location>
        <begin position="221"/>
        <end position="283"/>
    </location>
</feature>
<sequence>MAINILGLIVIDYGGVGHHLIAVFAKDQDEVRIWAQCLYSLSMLYICAVTIPKLSILVFFSRIFVEQYQIITTYILMGLLMTWAIGGGLAGVFICTPIEFFWNKQIEGTCVNIKHYYSYGGVPNIIVDFFMLILPLPMVWSFQASMKVKAGLLITLLIGSVGFVAAILRTVEFMRHDPIADGTWASSLLWSWTIIEPGAYIIATSAYRLRPLFRYLVDKSPSGHQTENQSSQGYTRTRSPHSDNNDISRETSISLIERGNHGPAYPLSSYPGSGPRRYGEHDEDDIFIGI</sequence>
<dbReference type="Pfam" id="PF20684">
    <property type="entry name" value="Fung_rhodopsin"/>
    <property type="match status" value="1"/>
</dbReference>
<gene>
    <name evidence="9" type="ORF">K461DRAFT_269771</name>
</gene>